<proteinExistence type="predicted"/>
<protein>
    <submittedName>
        <fullName evidence="2">Uncharacterized protein</fullName>
    </submittedName>
</protein>
<dbReference type="Pfam" id="PF19848">
    <property type="entry name" value="DUF6323"/>
    <property type="match status" value="1"/>
</dbReference>
<feature type="compositionally biased region" description="Acidic residues" evidence="1">
    <location>
        <begin position="151"/>
        <end position="167"/>
    </location>
</feature>
<sequence>MPDIIGFPFSADLICRQMMTKEIMKTNEKSKEYNMVLSEKDAVDLIDTRNYALKSLGRVEIGTGVISRIIDAFCDSSYLWQANYAPVLHELIETFYYIKNETLDLLSDDELIKLMKDCFENRCRGSVELLQGRELEMLARDIRFGIKPGTNEEDDEIDPEEEDYGGE</sequence>
<reference evidence="2" key="1">
    <citation type="submission" date="2019-08" db="EMBL/GenBank/DDBJ databases">
        <authorList>
            <person name="Kucharzyk K."/>
            <person name="Murdoch R.W."/>
            <person name="Higgins S."/>
            <person name="Loffler F."/>
        </authorList>
    </citation>
    <scope>NUCLEOTIDE SEQUENCE</scope>
</reference>
<comment type="caution">
    <text evidence="2">The sequence shown here is derived from an EMBL/GenBank/DDBJ whole genome shotgun (WGS) entry which is preliminary data.</text>
</comment>
<name>A0A645AVS1_9ZZZZ</name>
<gene>
    <name evidence="2" type="ORF">SDC9_104164</name>
</gene>
<organism evidence="2">
    <name type="scientific">bioreactor metagenome</name>
    <dbReference type="NCBI Taxonomy" id="1076179"/>
    <lineage>
        <taxon>unclassified sequences</taxon>
        <taxon>metagenomes</taxon>
        <taxon>ecological metagenomes</taxon>
    </lineage>
</organism>
<dbReference type="EMBL" id="VSSQ01016219">
    <property type="protein sequence ID" value="MPM57342.1"/>
    <property type="molecule type" value="Genomic_DNA"/>
</dbReference>
<dbReference type="InterPro" id="IPR046286">
    <property type="entry name" value="DUF6323"/>
</dbReference>
<feature type="region of interest" description="Disordered" evidence="1">
    <location>
        <begin position="147"/>
        <end position="167"/>
    </location>
</feature>
<evidence type="ECO:0000313" key="2">
    <source>
        <dbReference type="EMBL" id="MPM57342.1"/>
    </source>
</evidence>
<dbReference type="AlphaFoldDB" id="A0A645AVS1"/>
<evidence type="ECO:0000256" key="1">
    <source>
        <dbReference type="SAM" id="MobiDB-lite"/>
    </source>
</evidence>
<accession>A0A645AVS1</accession>